<dbReference type="Proteomes" id="UP000193380">
    <property type="component" value="Unassembled WGS sequence"/>
</dbReference>
<evidence type="ECO:0000259" key="1">
    <source>
        <dbReference type="Pfam" id="PF13966"/>
    </source>
</evidence>
<protein>
    <recommendedName>
        <fullName evidence="1">Reverse transcriptase zinc-binding domain-containing protein</fullName>
    </recommendedName>
</protein>
<dbReference type="Pfam" id="PF13966">
    <property type="entry name" value="zf-RVT"/>
    <property type="match status" value="1"/>
</dbReference>
<dbReference type="InterPro" id="IPR026960">
    <property type="entry name" value="RVT-Znf"/>
</dbReference>
<dbReference type="AlphaFoldDB" id="A0A060YC71"/>
<dbReference type="STRING" id="8022.A0A060YC71"/>
<sequence>MWGGRYEWVARARMLCPIGEGGRGVPHLPLKLDAIFVSFLLTELARPVIHPSGYLLRVFFSYKARSVMVWSNAGPRAEQLPWNFGHAAKWLRAHPEVEVARVGLDHRHLYEEVRQAGSPAPVAGISSVVWEGVQVRGLDNRLKDLNWLSLHKCLPVRSIMYRHSLSRSSTCPRSACGREETVRHAFWDCAFAGLVWARARVLLGLVRSDFILTWARLERGVGRARGTNRDRFLLWLLMSLFKRGLWEARQNLVKTGRDWGVEGIVRRVEGDVRMKREERKWGQHAARERWKGGLGLGVLELDG</sequence>
<dbReference type="PaxDb" id="8022-A0A060YC71"/>
<accession>A0A060YC71</accession>
<name>A0A060YC71_ONCMY</name>
<organism evidence="2 3">
    <name type="scientific">Oncorhynchus mykiss</name>
    <name type="common">Rainbow trout</name>
    <name type="synonym">Salmo gairdneri</name>
    <dbReference type="NCBI Taxonomy" id="8022"/>
    <lineage>
        <taxon>Eukaryota</taxon>
        <taxon>Metazoa</taxon>
        <taxon>Chordata</taxon>
        <taxon>Craniata</taxon>
        <taxon>Vertebrata</taxon>
        <taxon>Euteleostomi</taxon>
        <taxon>Actinopterygii</taxon>
        <taxon>Neopterygii</taxon>
        <taxon>Teleostei</taxon>
        <taxon>Protacanthopterygii</taxon>
        <taxon>Salmoniformes</taxon>
        <taxon>Salmonidae</taxon>
        <taxon>Salmoninae</taxon>
        <taxon>Oncorhynchus</taxon>
    </lineage>
</organism>
<proteinExistence type="predicted"/>
<dbReference type="EMBL" id="FR909232">
    <property type="protein sequence ID" value="CDQ89127.1"/>
    <property type="molecule type" value="Genomic_DNA"/>
</dbReference>
<reference evidence="2" key="1">
    <citation type="journal article" date="2014" name="Nat. Commun.">
        <title>The rainbow trout genome provides novel insights into evolution after whole-genome duplication in vertebrates.</title>
        <authorList>
            <person name="Berthelot C."/>
            <person name="Brunet F."/>
            <person name="Chalopin D."/>
            <person name="Juanchich A."/>
            <person name="Bernard M."/>
            <person name="Noel B."/>
            <person name="Bento P."/>
            <person name="Da Silva C."/>
            <person name="Labadie K."/>
            <person name="Alberti A."/>
            <person name="Aury J.M."/>
            <person name="Louis A."/>
            <person name="Dehais P."/>
            <person name="Bardou P."/>
            <person name="Montfort J."/>
            <person name="Klopp C."/>
            <person name="Cabau C."/>
            <person name="Gaspin C."/>
            <person name="Thorgaard G.H."/>
            <person name="Boussaha M."/>
            <person name="Quillet E."/>
            <person name="Guyomard R."/>
            <person name="Galiana D."/>
            <person name="Bobe J."/>
            <person name="Volff J.N."/>
            <person name="Genet C."/>
            <person name="Wincker P."/>
            <person name="Jaillon O."/>
            <person name="Roest Crollius H."/>
            <person name="Guiguen Y."/>
        </authorList>
    </citation>
    <scope>NUCLEOTIDE SEQUENCE [LARGE SCALE GENOMIC DNA]</scope>
</reference>
<evidence type="ECO:0000313" key="2">
    <source>
        <dbReference type="EMBL" id="CDQ89127.1"/>
    </source>
</evidence>
<reference evidence="2" key="2">
    <citation type="submission" date="2014-03" db="EMBL/GenBank/DDBJ databases">
        <authorList>
            <person name="Genoscope - CEA"/>
        </authorList>
    </citation>
    <scope>NUCLEOTIDE SEQUENCE</scope>
</reference>
<feature type="domain" description="Reverse transcriptase zinc-binding" evidence="1">
    <location>
        <begin position="136"/>
        <end position="196"/>
    </location>
</feature>
<gene>
    <name evidence="2" type="ORF">GSONMT00018808001</name>
</gene>
<evidence type="ECO:0000313" key="3">
    <source>
        <dbReference type="Proteomes" id="UP000193380"/>
    </source>
</evidence>